<evidence type="ECO:0000313" key="1">
    <source>
        <dbReference type="EMBL" id="MPM12197.1"/>
    </source>
</evidence>
<proteinExistence type="predicted"/>
<protein>
    <submittedName>
        <fullName evidence="1">Uncharacterized protein</fullName>
    </submittedName>
</protein>
<name>A0A644X8E4_9ZZZZ</name>
<reference evidence="1" key="1">
    <citation type="submission" date="2019-08" db="EMBL/GenBank/DDBJ databases">
        <authorList>
            <person name="Kucharzyk K."/>
            <person name="Murdoch R.W."/>
            <person name="Higgins S."/>
            <person name="Loffler F."/>
        </authorList>
    </citation>
    <scope>NUCLEOTIDE SEQUENCE</scope>
</reference>
<organism evidence="1">
    <name type="scientific">bioreactor metagenome</name>
    <dbReference type="NCBI Taxonomy" id="1076179"/>
    <lineage>
        <taxon>unclassified sequences</taxon>
        <taxon>metagenomes</taxon>
        <taxon>ecological metagenomes</taxon>
    </lineage>
</organism>
<comment type="caution">
    <text evidence="1">The sequence shown here is derived from an EMBL/GenBank/DDBJ whole genome shotgun (WGS) entry which is preliminary data.</text>
</comment>
<accession>A0A644X8E4</accession>
<dbReference type="EMBL" id="VSSQ01001935">
    <property type="protein sequence ID" value="MPM12197.1"/>
    <property type="molecule type" value="Genomic_DNA"/>
</dbReference>
<dbReference type="AlphaFoldDB" id="A0A644X8E4"/>
<sequence>MLYIANGSKAVTAYEKCCTVGFSTDSALERRRNTKDSLNIRQTTQKVLSFRVVFAFDGTYLFSPLDRAFYIIFAF</sequence>
<gene>
    <name evidence="1" type="ORF">SDC9_58549</name>
</gene>